<dbReference type="PROSITE" id="PS51257">
    <property type="entry name" value="PROKAR_LIPOPROTEIN"/>
    <property type="match status" value="1"/>
</dbReference>
<accession>A0A5C6RJI5</accession>
<dbReference type="Proteomes" id="UP000321580">
    <property type="component" value="Unassembled WGS sequence"/>
</dbReference>
<evidence type="ECO:0000313" key="1">
    <source>
        <dbReference type="EMBL" id="TXB61522.1"/>
    </source>
</evidence>
<dbReference type="OrthoDB" id="973569at2"/>
<evidence type="ECO:0000313" key="2">
    <source>
        <dbReference type="Proteomes" id="UP000321580"/>
    </source>
</evidence>
<dbReference type="EMBL" id="VOOR01000055">
    <property type="protein sequence ID" value="TXB61522.1"/>
    <property type="molecule type" value="Genomic_DNA"/>
</dbReference>
<organism evidence="1 2">
    <name type="scientific">Phaeodactylibacter luteus</name>
    <dbReference type="NCBI Taxonomy" id="1564516"/>
    <lineage>
        <taxon>Bacteria</taxon>
        <taxon>Pseudomonadati</taxon>
        <taxon>Bacteroidota</taxon>
        <taxon>Saprospiria</taxon>
        <taxon>Saprospirales</taxon>
        <taxon>Haliscomenobacteraceae</taxon>
        <taxon>Phaeodactylibacter</taxon>
    </lineage>
</organism>
<comment type="caution">
    <text evidence="1">The sequence shown here is derived from an EMBL/GenBank/DDBJ whole genome shotgun (WGS) entry which is preliminary data.</text>
</comment>
<dbReference type="RefSeq" id="WP_147169089.1">
    <property type="nucleotide sequence ID" value="NZ_VOOR01000055.1"/>
</dbReference>
<keyword evidence="2" id="KW-1185">Reference proteome</keyword>
<sequence>MQRLLTTILAAAFLTLTGCTEMKREDLFNKYTDGAQLIVNTDVLRNVLTIQAINANPIAEMPIPQGLQIEVSGPSRAEVFSMDGKSSLAPFDGLMEIGIDKTRPISSSNPVDLTFSATAPGFLPATYRFIVTDTFFSMPTLHLIALDDLPAGVDFVEGTVPVEPELGVFSPITYTTPLFSDKPESAALTFQGGTLVYDENGQPLTGDLQLEYLHFGNREAATVAAFPGGTFAAAALAADGSPMGPVNFAPAGWFNISLKAGARHAKSFSEPVEATMELNPNTINPNTGEPIRAGDQIPIWSRDEGSAAWSMEGLATITSFGEGPLSITFGISHLSDWAAAFSLGESCSTGAPIVVNFETPYPTLLDAPYSIIQFVDQISGQVVARPQWARMVDGTKAVVYGLPANRVLTAQVVTSFNPLCSEVLYTSAPFLSVCNGSALVSTRAYTQPNTLTVEARFSAVCPSAGDEVLIRPEALVYYKETGCPHLTLLTYINRGRFLTDRLVRNQTYDFTVYFNGERYEFSDITVATTELDIDDYTLRIDLDGDFASFIFENVKLDPEFCGLLLGE</sequence>
<reference evidence="1 2" key="1">
    <citation type="submission" date="2019-08" db="EMBL/GenBank/DDBJ databases">
        <title>Genome of Phaeodactylibacter luteus.</title>
        <authorList>
            <person name="Bowman J.P."/>
        </authorList>
    </citation>
    <scope>NUCLEOTIDE SEQUENCE [LARGE SCALE GENOMIC DNA]</scope>
    <source>
        <strain evidence="1 2">KCTC 42180</strain>
    </source>
</reference>
<protein>
    <submittedName>
        <fullName evidence="1">Uncharacterized protein</fullName>
    </submittedName>
</protein>
<gene>
    <name evidence="1" type="ORF">FRY97_18650</name>
</gene>
<name>A0A5C6RJI5_9BACT</name>
<dbReference type="AlphaFoldDB" id="A0A5C6RJI5"/>
<proteinExistence type="predicted"/>